<feature type="region of interest" description="Disordered" evidence="8">
    <location>
        <begin position="357"/>
        <end position="406"/>
    </location>
</feature>
<feature type="coiled-coil region" evidence="7">
    <location>
        <begin position="228"/>
        <end position="255"/>
    </location>
</feature>
<dbReference type="InterPro" id="IPR019366">
    <property type="entry name" value="Clusterin-associated_protein-1"/>
</dbReference>
<keyword evidence="3" id="KW-0970">Cilium biogenesis/degradation</keyword>
<evidence type="ECO:0000256" key="6">
    <source>
        <dbReference type="ARBA" id="ARBA00023273"/>
    </source>
</evidence>
<sequence>MARPRDDLAGITAELRALRYPQPAAPRLGEPSAFDWVADCLGWLCQRAAPGVALPAADYSSEAARVTYMAQLGAAFQGATGIHLNLRRIYRAGGSAACELQRLAAALRSAEAAVAANPPAALPPPPPSAAAVRGALEAGLAATRAVAAQLDAAVAAAGQEVALLEGRVEKRHVELDRLDRRLDSLQAIKPAHSGEVEALEGELAVLYCQYLHKFRNLEWLEGLLERHAAARQAEAEEADRQLRRIQRQVAAEELRLLQGSAEQGGPMAPRDSEDSEDGEVLLPRLGGLGAGAALGGAAAAAAAALDLLPEEDSTGSAGAGVGGAGRSRLSMGSAAGGVEFGGSESRVTFGGASLIPAHRSTAPSASPGVPRPSSARRTTGSGNAMMRKTGGGGGSTGDLGGADVLVVEGGMRRPSLLDAGGNDF</sequence>
<accession>A0A2P6V6Q6</accession>
<evidence type="ECO:0000256" key="2">
    <source>
        <dbReference type="ARBA" id="ARBA00008340"/>
    </source>
</evidence>
<dbReference type="EMBL" id="LHPF02000024">
    <property type="protein sequence ID" value="PSC69758.1"/>
    <property type="molecule type" value="Genomic_DNA"/>
</dbReference>
<evidence type="ECO:0000313" key="10">
    <source>
        <dbReference type="Proteomes" id="UP000239649"/>
    </source>
</evidence>
<evidence type="ECO:0000256" key="4">
    <source>
        <dbReference type="ARBA" id="ARBA00023054"/>
    </source>
</evidence>
<evidence type="ECO:0000256" key="3">
    <source>
        <dbReference type="ARBA" id="ARBA00022794"/>
    </source>
</evidence>
<gene>
    <name evidence="9" type="ORF">C2E20_6710</name>
</gene>
<comment type="subcellular location">
    <subcellularLocation>
        <location evidence="1">Cell projection</location>
        <location evidence="1">Cilium</location>
    </subcellularLocation>
</comment>
<evidence type="ECO:0000313" key="9">
    <source>
        <dbReference type="EMBL" id="PSC69758.1"/>
    </source>
</evidence>
<name>A0A2P6V6Q6_9CHLO</name>
<evidence type="ECO:0000256" key="1">
    <source>
        <dbReference type="ARBA" id="ARBA00004138"/>
    </source>
</evidence>
<dbReference type="AlphaFoldDB" id="A0A2P6V6Q6"/>
<evidence type="ECO:0000256" key="7">
    <source>
        <dbReference type="SAM" id="Coils"/>
    </source>
</evidence>
<keyword evidence="6" id="KW-0966">Cell projection</keyword>
<dbReference type="Proteomes" id="UP000239649">
    <property type="component" value="Unassembled WGS sequence"/>
</dbReference>
<dbReference type="STRING" id="554055.A0A2P6V6Q6"/>
<protein>
    <submittedName>
        <fullName evidence="9">Clusterin-associated 1 isoform X1</fullName>
    </submittedName>
</protein>
<organism evidence="9 10">
    <name type="scientific">Micractinium conductrix</name>
    <dbReference type="NCBI Taxonomy" id="554055"/>
    <lineage>
        <taxon>Eukaryota</taxon>
        <taxon>Viridiplantae</taxon>
        <taxon>Chlorophyta</taxon>
        <taxon>core chlorophytes</taxon>
        <taxon>Trebouxiophyceae</taxon>
        <taxon>Chlorellales</taxon>
        <taxon>Chlorellaceae</taxon>
        <taxon>Chlorella clade</taxon>
        <taxon>Micractinium</taxon>
    </lineage>
</organism>
<proteinExistence type="inferred from homology"/>
<evidence type="ECO:0000256" key="8">
    <source>
        <dbReference type="SAM" id="MobiDB-lite"/>
    </source>
</evidence>
<reference evidence="9 10" key="1">
    <citation type="journal article" date="2018" name="Plant J.">
        <title>Genome sequences of Chlorella sorokiniana UTEX 1602 and Micractinium conductrix SAG 241.80: implications to maltose excretion by a green alga.</title>
        <authorList>
            <person name="Arriola M.B."/>
            <person name="Velmurugan N."/>
            <person name="Zhang Y."/>
            <person name="Plunkett M.H."/>
            <person name="Hondzo H."/>
            <person name="Barney B.M."/>
        </authorList>
    </citation>
    <scope>NUCLEOTIDE SEQUENCE [LARGE SCALE GENOMIC DNA]</scope>
    <source>
        <strain evidence="9 10">SAG 241.80</strain>
    </source>
</reference>
<dbReference type="GO" id="GO:0005929">
    <property type="term" value="C:cilium"/>
    <property type="evidence" value="ECO:0007669"/>
    <property type="project" value="UniProtKB-SubCell"/>
</dbReference>
<dbReference type="PANTHER" id="PTHR21547">
    <property type="entry name" value="CLUSTERIN ASSOCIATED PROTEIN 1"/>
    <property type="match status" value="1"/>
</dbReference>
<keyword evidence="5" id="KW-0969">Cilium</keyword>
<dbReference type="OrthoDB" id="438545at2759"/>
<feature type="region of interest" description="Disordered" evidence="8">
    <location>
        <begin position="257"/>
        <end position="277"/>
    </location>
</feature>
<dbReference type="Pfam" id="PF10234">
    <property type="entry name" value="Cluap1"/>
    <property type="match status" value="2"/>
</dbReference>
<keyword evidence="4 7" id="KW-0175">Coiled coil</keyword>
<comment type="similarity">
    <text evidence="2">Belongs to the CLUAP1 family.</text>
</comment>
<evidence type="ECO:0000256" key="5">
    <source>
        <dbReference type="ARBA" id="ARBA00023069"/>
    </source>
</evidence>
<dbReference type="GO" id="GO:0030992">
    <property type="term" value="C:intraciliary transport particle B"/>
    <property type="evidence" value="ECO:0007669"/>
    <property type="project" value="TreeGrafter"/>
</dbReference>
<dbReference type="GO" id="GO:0060271">
    <property type="term" value="P:cilium assembly"/>
    <property type="evidence" value="ECO:0007669"/>
    <property type="project" value="TreeGrafter"/>
</dbReference>
<dbReference type="PANTHER" id="PTHR21547:SF0">
    <property type="entry name" value="CLUSTERIN-ASSOCIATED PROTEIN 1"/>
    <property type="match status" value="1"/>
</dbReference>
<comment type="caution">
    <text evidence="9">The sequence shown here is derived from an EMBL/GenBank/DDBJ whole genome shotgun (WGS) entry which is preliminary data.</text>
</comment>
<feature type="compositionally biased region" description="Gly residues" evidence="8">
    <location>
        <begin position="389"/>
        <end position="400"/>
    </location>
</feature>
<keyword evidence="10" id="KW-1185">Reference proteome</keyword>
<dbReference type="GO" id="GO:0005815">
    <property type="term" value="C:microtubule organizing center"/>
    <property type="evidence" value="ECO:0007669"/>
    <property type="project" value="TreeGrafter"/>
</dbReference>